<feature type="chain" id="PRO_5020182873" evidence="2">
    <location>
        <begin position="24"/>
        <end position="221"/>
    </location>
</feature>
<accession>A0A4R7JUG8</accession>
<dbReference type="RefSeq" id="WP_133735923.1">
    <property type="nucleotide sequence ID" value="NZ_SOAX01000003.1"/>
</dbReference>
<protein>
    <submittedName>
        <fullName evidence="3">Uncharacterized protein</fullName>
    </submittedName>
</protein>
<name>A0A4R7JUG8_9GAMM</name>
<evidence type="ECO:0000313" key="4">
    <source>
        <dbReference type="Proteomes" id="UP000295830"/>
    </source>
</evidence>
<evidence type="ECO:0000256" key="2">
    <source>
        <dbReference type="SAM" id="SignalP"/>
    </source>
</evidence>
<gene>
    <name evidence="3" type="ORF">DES49_1660</name>
</gene>
<keyword evidence="2" id="KW-0732">Signal</keyword>
<dbReference type="OrthoDB" id="6181365at2"/>
<evidence type="ECO:0000313" key="3">
    <source>
        <dbReference type="EMBL" id="TDT41564.1"/>
    </source>
</evidence>
<dbReference type="EMBL" id="SOAX01000003">
    <property type="protein sequence ID" value="TDT41564.1"/>
    <property type="molecule type" value="Genomic_DNA"/>
</dbReference>
<proteinExistence type="predicted"/>
<dbReference type="Proteomes" id="UP000295830">
    <property type="component" value="Unassembled WGS sequence"/>
</dbReference>
<organism evidence="3 4">
    <name type="scientific">Halospina denitrificans</name>
    <dbReference type="NCBI Taxonomy" id="332522"/>
    <lineage>
        <taxon>Bacteria</taxon>
        <taxon>Pseudomonadati</taxon>
        <taxon>Pseudomonadota</taxon>
        <taxon>Gammaproteobacteria</taxon>
        <taxon>Halospina</taxon>
    </lineage>
</organism>
<feature type="signal peptide" evidence="2">
    <location>
        <begin position="1"/>
        <end position="23"/>
    </location>
</feature>
<keyword evidence="4" id="KW-1185">Reference proteome</keyword>
<feature type="region of interest" description="Disordered" evidence="1">
    <location>
        <begin position="198"/>
        <end position="221"/>
    </location>
</feature>
<reference evidence="3 4" key="1">
    <citation type="submission" date="2019-03" db="EMBL/GenBank/DDBJ databases">
        <title>Genomic Encyclopedia of Type Strains, Phase IV (KMG-IV): sequencing the most valuable type-strain genomes for metagenomic binning, comparative biology and taxonomic classification.</title>
        <authorList>
            <person name="Goeker M."/>
        </authorList>
    </citation>
    <scope>NUCLEOTIDE SEQUENCE [LARGE SCALE GENOMIC DNA]</scope>
    <source>
        <strain evidence="3 4">DSM 15505</strain>
    </source>
</reference>
<evidence type="ECO:0000256" key="1">
    <source>
        <dbReference type="SAM" id="MobiDB-lite"/>
    </source>
</evidence>
<sequence length="221" mass="24185">MKLKSIGLALLIAGALVAVEAPAQEEGMTQEKAKEMAFGQLSEEKQKQVIAMLKKIFKDAKGKAEKSIRENGSMVPYGYAANNQGQGQFLHIDPEQKLKAEMAAHAIQKTIITNAVRGDLAASGMFLTMGVPQGLQEETRKKLEKSIKGDRGIEDVRFLMVELQHLGGLGLLMTVPYWQSDEGKWVFGEPVSQQVSPELQRSVQRIMRKASQKQGSGGSDS</sequence>
<dbReference type="AlphaFoldDB" id="A0A4R7JUG8"/>
<comment type="caution">
    <text evidence="3">The sequence shown here is derived from an EMBL/GenBank/DDBJ whole genome shotgun (WGS) entry which is preliminary data.</text>
</comment>